<feature type="transmembrane region" description="Helical" evidence="2">
    <location>
        <begin position="49"/>
        <end position="67"/>
    </location>
</feature>
<evidence type="ECO:0000313" key="4">
    <source>
        <dbReference type="Proteomes" id="UP001283361"/>
    </source>
</evidence>
<dbReference type="Pfam" id="PF07690">
    <property type="entry name" value="MFS_1"/>
    <property type="match status" value="1"/>
</dbReference>
<feature type="compositionally biased region" description="Basic and acidic residues" evidence="1">
    <location>
        <begin position="288"/>
        <end position="305"/>
    </location>
</feature>
<evidence type="ECO:0008006" key="5">
    <source>
        <dbReference type="Google" id="ProtNLM"/>
    </source>
</evidence>
<name>A0AAE0Y3Z9_9GAST</name>
<dbReference type="SUPFAM" id="SSF103473">
    <property type="entry name" value="MFS general substrate transporter"/>
    <property type="match status" value="1"/>
</dbReference>
<keyword evidence="4" id="KW-1185">Reference proteome</keyword>
<organism evidence="3 4">
    <name type="scientific">Elysia crispata</name>
    <name type="common">lettuce slug</name>
    <dbReference type="NCBI Taxonomy" id="231223"/>
    <lineage>
        <taxon>Eukaryota</taxon>
        <taxon>Metazoa</taxon>
        <taxon>Spiralia</taxon>
        <taxon>Lophotrochozoa</taxon>
        <taxon>Mollusca</taxon>
        <taxon>Gastropoda</taxon>
        <taxon>Heterobranchia</taxon>
        <taxon>Euthyneura</taxon>
        <taxon>Panpulmonata</taxon>
        <taxon>Sacoglossa</taxon>
        <taxon>Placobranchoidea</taxon>
        <taxon>Plakobranchidae</taxon>
        <taxon>Elysia</taxon>
    </lineage>
</organism>
<dbReference type="PANTHER" id="PTHR11360">
    <property type="entry name" value="MONOCARBOXYLATE TRANSPORTER"/>
    <property type="match status" value="1"/>
</dbReference>
<feature type="transmembrane region" description="Helical" evidence="2">
    <location>
        <begin position="576"/>
        <end position="597"/>
    </location>
</feature>
<dbReference type="Proteomes" id="UP001283361">
    <property type="component" value="Unassembled WGS sequence"/>
</dbReference>
<feature type="transmembrane region" description="Helical" evidence="2">
    <location>
        <begin position="421"/>
        <end position="439"/>
    </location>
</feature>
<feature type="transmembrane region" description="Helical" evidence="2">
    <location>
        <begin position="87"/>
        <end position="113"/>
    </location>
</feature>
<dbReference type="InterPro" id="IPR011701">
    <property type="entry name" value="MFS"/>
</dbReference>
<keyword evidence="2" id="KW-0472">Membrane</keyword>
<feature type="transmembrane region" description="Helical" evidence="2">
    <location>
        <begin position="120"/>
        <end position="138"/>
    </location>
</feature>
<dbReference type="Gene3D" id="1.20.1250.20">
    <property type="entry name" value="MFS general substrate transporter like domains"/>
    <property type="match status" value="2"/>
</dbReference>
<comment type="caution">
    <text evidence="3">The sequence shown here is derived from an EMBL/GenBank/DDBJ whole genome shotgun (WGS) entry which is preliminary data.</text>
</comment>
<evidence type="ECO:0000256" key="2">
    <source>
        <dbReference type="SAM" id="Phobius"/>
    </source>
</evidence>
<proteinExistence type="predicted"/>
<dbReference type="AlphaFoldDB" id="A0AAE0Y3Z9"/>
<feature type="transmembrane region" description="Helical" evidence="2">
    <location>
        <begin position="548"/>
        <end position="570"/>
    </location>
</feature>
<sequence>MNSTADEKFCDGEEKLQNKKLVPEYQDKDEELFKDSDYYKRNLLPVDRGWAWVISFAGFIISFNLGLSSQTMAILFLEVIELFETKITTASLIFVFSILGAGLMSLVSTNLLVPKFGEKCVVCVAGLVFSLSSIGYYFSPSFEVFLTCAAFKGLGAGMVIVPGISLIRYYFHRRRSLAQIIGRCGISVCGIVMPTLIRLIRKEFGVRGTFLVVAAIELHIVLAGLLLRPVESYKFKPELPPLKPKRKRKERTVELELHTGPDNQISEHANISHESDNHLSNNISPRSQKREVTSRDEEGGQKRDSFNLNGTEMSIIEKDSNSANEHAAEKNTNGKYLSTIEERRTLLEAQVSVSSNEPQESQFKRKSLKTDETNVSTSRRSIASVALADESALAFGIGDDDEDPENMQPSRCGKYLFCQQWSFYLLLVFSCVGAGNLYIRSYFPTIAVSQGATLDQAAMMVILVGLLDLISRLSLGFLADTHLLKSSQIVAISHIVLGLICHLIRYFNTFPLLVFLAILIATVLDTRVSMMPLIVIEVVGVEMMPQAFSIATMVGTFTVAVMNPTLGAVVDNFGSFVPVMHILGICFFLSASTLLLLPLGQKMDNNSEYKNKPKAVE</sequence>
<gene>
    <name evidence="3" type="ORF">RRG08_026579</name>
</gene>
<evidence type="ECO:0000256" key="1">
    <source>
        <dbReference type="SAM" id="MobiDB-lite"/>
    </source>
</evidence>
<feature type="transmembrane region" description="Helical" evidence="2">
    <location>
        <begin position="180"/>
        <end position="200"/>
    </location>
</feature>
<reference evidence="3" key="1">
    <citation type="journal article" date="2023" name="G3 (Bethesda)">
        <title>A reference genome for the long-term kleptoplast-retaining sea slug Elysia crispata morphotype clarki.</title>
        <authorList>
            <person name="Eastman K.E."/>
            <person name="Pendleton A.L."/>
            <person name="Shaikh M.A."/>
            <person name="Suttiyut T."/>
            <person name="Ogas R."/>
            <person name="Tomko P."/>
            <person name="Gavelis G."/>
            <person name="Widhalm J.R."/>
            <person name="Wisecaver J.H."/>
        </authorList>
    </citation>
    <scope>NUCLEOTIDE SEQUENCE</scope>
    <source>
        <strain evidence="3">ECLA1</strain>
    </source>
</reference>
<evidence type="ECO:0000313" key="3">
    <source>
        <dbReference type="EMBL" id="KAK3732197.1"/>
    </source>
</evidence>
<dbReference type="GO" id="GO:0022857">
    <property type="term" value="F:transmembrane transporter activity"/>
    <property type="evidence" value="ECO:0007669"/>
    <property type="project" value="InterPro"/>
</dbReference>
<protein>
    <recommendedName>
        <fullName evidence="5">Major facilitator superfamily (MFS) profile domain-containing protein</fullName>
    </recommendedName>
</protein>
<dbReference type="EMBL" id="JAWDGP010006980">
    <property type="protein sequence ID" value="KAK3732197.1"/>
    <property type="molecule type" value="Genomic_DNA"/>
</dbReference>
<feature type="region of interest" description="Disordered" evidence="1">
    <location>
        <begin position="238"/>
        <end position="312"/>
    </location>
</feature>
<dbReference type="InterPro" id="IPR036259">
    <property type="entry name" value="MFS_trans_sf"/>
</dbReference>
<feature type="region of interest" description="Disordered" evidence="1">
    <location>
        <begin position="350"/>
        <end position="369"/>
    </location>
</feature>
<feature type="transmembrane region" description="Helical" evidence="2">
    <location>
        <begin position="206"/>
        <end position="227"/>
    </location>
</feature>
<accession>A0AAE0Y3Z9</accession>
<keyword evidence="2" id="KW-0812">Transmembrane</keyword>
<feature type="transmembrane region" description="Helical" evidence="2">
    <location>
        <begin position="144"/>
        <end position="171"/>
    </location>
</feature>
<dbReference type="InterPro" id="IPR050327">
    <property type="entry name" value="Proton-linked_MCT"/>
</dbReference>
<feature type="compositionally biased region" description="Polar residues" evidence="1">
    <location>
        <begin position="351"/>
        <end position="361"/>
    </location>
</feature>
<feature type="transmembrane region" description="Helical" evidence="2">
    <location>
        <begin position="459"/>
        <end position="477"/>
    </location>
</feature>
<dbReference type="PANTHER" id="PTHR11360:SF284">
    <property type="entry name" value="EG:103B4.3 PROTEIN-RELATED"/>
    <property type="match status" value="1"/>
</dbReference>
<keyword evidence="2" id="KW-1133">Transmembrane helix</keyword>